<comment type="caution">
    <text evidence="3">The sequence shown here is derived from an EMBL/GenBank/DDBJ whole genome shotgun (WGS) entry which is preliminary data.</text>
</comment>
<sequence length="87" mass="9609">EFNAWGGYIDKAHIAYGTANDPELAYKLSNIYGKAMVAVGIHVTFEPYANEIGAQYGENPEHIANIVYQEVKGMEDAGFASCVKHWI</sequence>
<reference evidence="3" key="1">
    <citation type="submission" date="2020-01" db="EMBL/GenBank/DDBJ databases">
        <authorList>
            <person name="Richard D."/>
        </authorList>
    </citation>
    <scope>NUCLEOTIDE SEQUENCE</scope>
    <source>
        <strain evidence="3">JP541</strain>
    </source>
</reference>
<dbReference type="SUPFAM" id="SSF51445">
    <property type="entry name" value="(Trans)glycosidases"/>
    <property type="match status" value="1"/>
</dbReference>
<feature type="non-terminal residue" evidence="3">
    <location>
        <position position="1"/>
    </location>
</feature>
<dbReference type="AlphaFoldDB" id="A0A8I0HEB3"/>
<gene>
    <name evidence="3" type="ORF">GUH15_22395</name>
</gene>
<dbReference type="InterPro" id="IPR001764">
    <property type="entry name" value="Glyco_hydro_3_N"/>
</dbReference>
<dbReference type="Pfam" id="PF00933">
    <property type="entry name" value="Glyco_hydro_3"/>
    <property type="match status" value="1"/>
</dbReference>
<evidence type="ECO:0000259" key="2">
    <source>
        <dbReference type="Pfam" id="PF00933"/>
    </source>
</evidence>
<dbReference type="GO" id="GO:0005975">
    <property type="term" value="P:carbohydrate metabolic process"/>
    <property type="evidence" value="ECO:0007669"/>
    <property type="project" value="InterPro"/>
</dbReference>
<organism evidence="3 4">
    <name type="scientific">Xanthomonas citri pv. citri</name>
    <dbReference type="NCBI Taxonomy" id="611301"/>
    <lineage>
        <taxon>Bacteria</taxon>
        <taxon>Pseudomonadati</taxon>
        <taxon>Pseudomonadota</taxon>
        <taxon>Gammaproteobacteria</taxon>
        <taxon>Lysobacterales</taxon>
        <taxon>Lysobacteraceae</taxon>
        <taxon>Xanthomonas</taxon>
    </lineage>
</organism>
<dbReference type="Gene3D" id="3.20.20.300">
    <property type="entry name" value="Glycoside hydrolase, family 3, N-terminal domain"/>
    <property type="match status" value="1"/>
</dbReference>
<feature type="domain" description="Glycoside hydrolase family 3 N-terminal" evidence="2">
    <location>
        <begin position="14"/>
        <end position="86"/>
    </location>
</feature>
<name>A0A8I0HEB3_XANCI</name>
<dbReference type="Proteomes" id="UP000653002">
    <property type="component" value="Unassembled WGS sequence"/>
</dbReference>
<evidence type="ECO:0000256" key="1">
    <source>
        <dbReference type="ARBA" id="ARBA00022801"/>
    </source>
</evidence>
<evidence type="ECO:0000313" key="3">
    <source>
        <dbReference type="EMBL" id="MBD4338753.1"/>
    </source>
</evidence>
<protein>
    <recommendedName>
        <fullName evidence="2">Glycoside hydrolase family 3 N-terminal domain-containing protein</fullName>
    </recommendedName>
</protein>
<dbReference type="GO" id="GO:0004553">
    <property type="term" value="F:hydrolase activity, hydrolyzing O-glycosyl compounds"/>
    <property type="evidence" value="ECO:0007669"/>
    <property type="project" value="InterPro"/>
</dbReference>
<keyword evidence="1" id="KW-0378">Hydrolase</keyword>
<proteinExistence type="predicted"/>
<feature type="non-terminal residue" evidence="3">
    <location>
        <position position="87"/>
    </location>
</feature>
<dbReference type="EMBL" id="JAABFR010001688">
    <property type="protein sequence ID" value="MBD4338753.1"/>
    <property type="molecule type" value="Genomic_DNA"/>
</dbReference>
<dbReference type="InterPro" id="IPR017853">
    <property type="entry name" value="GH"/>
</dbReference>
<accession>A0A8I0HEB3</accession>
<dbReference type="InterPro" id="IPR036962">
    <property type="entry name" value="Glyco_hydro_3_N_sf"/>
</dbReference>
<evidence type="ECO:0000313" key="4">
    <source>
        <dbReference type="Proteomes" id="UP000653002"/>
    </source>
</evidence>